<dbReference type="Gene3D" id="3.10.450.40">
    <property type="match status" value="1"/>
</dbReference>
<dbReference type="AlphaFoldDB" id="A0A4P9VK84"/>
<reference evidence="3 4" key="1">
    <citation type="submission" date="2017-04" db="EMBL/GenBank/DDBJ databases">
        <title>Draft genome sequence of Zooshikella ganghwensis VG4 isolated from Red Sea sediments.</title>
        <authorList>
            <person name="Rehman Z."/>
            <person name="Alam I."/>
            <person name="Kamau A."/>
            <person name="Bajic V."/>
            <person name="Leiknes T."/>
        </authorList>
    </citation>
    <scope>NUCLEOTIDE SEQUENCE [LARGE SCALE GENOMIC DNA]</scope>
    <source>
        <strain evidence="3 4">VG4</strain>
    </source>
</reference>
<sequence length="105" mass="11935">MKFTTAAVKLSLCFTCLCLAISVHSDENLSPEQAQDLQKKGIILPFNQLLAIARQQHPGKLLDAELEYDDGFYEYEFKILDEQGIIWEIELNAQTGEITEVEEDD</sequence>
<dbReference type="Pfam" id="PF03413">
    <property type="entry name" value="PepSY"/>
    <property type="match status" value="1"/>
</dbReference>
<evidence type="ECO:0000313" key="3">
    <source>
        <dbReference type="EMBL" id="RDH42222.1"/>
    </source>
</evidence>
<evidence type="ECO:0000259" key="2">
    <source>
        <dbReference type="Pfam" id="PF03413"/>
    </source>
</evidence>
<gene>
    <name evidence="3" type="ORF">B9G39_01480</name>
</gene>
<organism evidence="3 4">
    <name type="scientific">Zooshikella ganghwensis</name>
    <dbReference type="NCBI Taxonomy" id="202772"/>
    <lineage>
        <taxon>Bacteria</taxon>
        <taxon>Pseudomonadati</taxon>
        <taxon>Pseudomonadota</taxon>
        <taxon>Gammaproteobacteria</taxon>
        <taxon>Oceanospirillales</taxon>
        <taxon>Zooshikellaceae</taxon>
        <taxon>Zooshikella</taxon>
    </lineage>
</organism>
<accession>A0A4P9VK84</accession>
<evidence type="ECO:0000256" key="1">
    <source>
        <dbReference type="SAM" id="SignalP"/>
    </source>
</evidence>
<protein>
    <submittedName>
        <fullName evidence="3">Peptidase</fullName>
    </submittedName>
</protein>
<dbReference type="EMBL" id="NDXW01000001">
    <property type="protein sequence ID" value="RDH42222.1"/>
    <property type="molecule type" value="Genomic_DNA"/>
</dbReference>
<feature type="signal peptide" evidence="1">
    <location>
        <begin position="1"/>
        <end position="25"/>
    </location>
</feature>
<keyword evidence="4" id="KW-1185">Reference proteome</keyword>
<dbReference type="Proteomes" id="UP000257039">
    <property type="component" value="Unassembled WGS sequence"/>
</dbReference>
<feature type="chain" id="PRO_5020272746" evidence="1">
    <location>
        <begin position="26"/>
        <end position="105"/>
    </location>
</feature>
<keyword evidence="1" id="KW-0732">Signal</keyword>
<dbReference type="RefSeq" id="WP_094785758.1">
    <property type="nucleotide sequence ID" value="NZ_NDXW01000001.1"/>
</dbReference>
<evidence type="ECO:0000313" key="4">
    <source>
        <dbReference type="Proteomes" id="UP000257039"/>
    </source>
</evidence>
<proteinExistence type="predicted"/>
<comment type="caution">
    <text evidence="3">The sequence shown here is derived from an EMBL/GenBank/DDBJ whole genome shotgun (WGS) entry which is preliminary data.</text>
</comment>
<feature type="domain" description="PepSY" evidence="2">
    <location>
        <begin position="44"/>
        <end position="102"/>
    </location>
</feature>
<dbReference type="InterPro" id="IPR025711">
    <property type="entry name" value="PepSY"/>
</dbReference>
<name>A0A4P9VK84_9GAMM</name>